<dbReference type="PANTHER" id="PTHR46558:SF4">
    <property type="entry name" value="DNA-BIDING PHAGE PROTEIN"/>
    <property type="match status" value="1"/>
</dbReference>
<gene>
    <name evidence="3" type="ORF">ACFQ1X_12115</name>
</gene>
<evidence type="ECO:0000259" key="2">
    <source>
        <dbReference type="PROSITE" id="PS50943"/>
    </source>
</evidence>
<keyword evidence="1" id="KW-0238">DNA-binding</keyword>
<dbReference type="SMART" id="SM00530">
    <property type="entry name" value="HTH_XRE"/>
    <property type="match status" value="1"/>
</dbReference>
<protein>
    <submittedName>
        <fullName evidence="3">Helix-turn-helix transcriptional regulator</fullName>
    </submittedName>
</protein>
<dbReference type="Gene3D" id="1.10.260.40">
    <property type="entry name" value="lambda repressor-like DNA-binding domains"/>
    <property type="match status" value="1"/>
</dbReference>
<proteinExistence type="predicted"/>
<dbReference type="Proteomes" id="UP001597109">
    <property type="component" value="Unassembled WGS sequence"/>
</dbReference>
<evidence type="ECO:0000313" key="4">
    <source>
        <dbReference type="Proteomes" id="UP001597109"/>
    </source>
</evidence>
<reference evidence="4" key="1">
    <citation type="journal article" date="2019" name="Int. J. Syst. Evol. Microbiol.">
        <title>The Global Catalogue of Microorganisms (GCM) 10K type strain sequencing project: providing services to taxonomists for standard genome sequencing and annotation.</title>
        <authorList>
            <consortium name="The Broad Institute Genomics Platform"/>
            <consortium name="The Broad Institute Genome Sequencing Center for Infectious Disease"/>
            <person name="Wu L."/>
            <person name="Ma J."/>
        </authorList>
    </citation>
    <scope>NUCLEOTIDE SEQUENCE [LARGE SCALE GENOMIC DNA]</scope>
    <source>
        <strain evidence="4">CCUG 56756</strain>
    </source>
</reference>
<name>A0ABW3LC47_9BACL</name>
<dbReference type="CDD" id="cd00093">
    <property type="entry name" value="HTH_XRE"/>
    <property type="match status" value="1"/>
</dbReference>
<feature type="domain" description="HTH cro/C1-type" evidence="2">
    <location>
        <begin position="11"/>
        <end position="65"/>
    </location>
</feature>
<dbReference type="RefSeq" id="WP_144839340.1">
    <property type="nucleotide sequence ID" value="NZ_JBHTKI010000019.1"/>
</dbReference>
<evidence type="ECO:0000256" key="1">
    <source>
        <dbReference type="ARBA" id="ARBA00023125"/>
    </source>
</evidence>
<dbReference type="PROSITE" id="PS50943">
    <property type="entry name" value="HTH_CROC1"/>
    <property type="match status" value="1"/>
</dbReference>
<dbReference type="PANTHER" id="PTHR46558">
    <property type="entry name" value="TRACRIPTIONAL REGULATORY PROTEIN-RELATED-RELATED"/>
    <property type="match status" value="1"/>
</dbReference>
<dbReference type="Pfam" id="PF01381">
    <property type="entry name" value="HTH_3"/>
    <property type="match status" value="1"/>
</dbReference>
<accession>A0ABW3LC47</accession>
<comment type="caution">
    <text evidence="3">The sequence shown here is derived from an EMBL/GenBank/DDBJ whole genome shotgun (WGS) entry which is preliminary data.</text>
</comment>
<dbReference type="InterPro" id="IPR001387">
    <property type="entry name" value="Cro/C1-type_HTH"/>
</dbReference>
<sequence length="75" mass="8674">MSENKVLSNRIRILRAEKKMTQKELAEKVGVSRQTIISTEKGNYTPSLILGFDIANVFNVRVDEVFQYEKIKEDL</sequence>
<dbReference type="InterPro" id="IPR010982">
    <property type="entry name" value="Lambda_DNA-bd_dom_sf"/>
</dbReference>
<evidence type="ECO:0000313" key="3">
    <source>
        <dbReference type="EMBL" id="MFD1032175.1"/>
    </source>
</evidence>
<dbReference type="SUPFAM" id="SSF47413">
    <property type="entry name" value="lambda repressor-like DNA-binding domains"/>
    <property type="match status" value="1"/>
</dbReference>
<keyword evidence="4" id="KW-1185">Reference proteome</keyword>
<dbReference type="EMBL" id="JBHTKI010000019">
    <property type="protein sequence ID" value="MFD1032175.1"/>
    <property type="molecule type" value="Genomic_DNA"/>
</dbReference>
<organism evidence="3 4">
    <name type="scientific">Metaplanococcus flavidus</name>
    <dbReference type="NCBI Taxonomy" id="569883"/>
    <lineage>
        <taxon>Bacteria</taxon>
        <taxon>Bacillati</taxon>
        <taxon>Bacillota</taxon>
        <taxon>Bacilli</taxon>
        <taxon>Bacillales</taxon>
        <taxon>Caryophanaceae</taxon>
        <taxon>Metaplanococcus</taxon>
    </lineage>
</organism>